<dbReference type="CDD" id="cd18793">
    <property type="entry name" value="SF2_C_SNF"/>
    <property type="match status" value="1"/>
</dbReference>
<reference evidence="7" key="1">
    <citation type="submission" date="2017-08" db="EMBL/GenBank/DDBJ databases">
        <title>A dynamic microbial community with high functional redundancy inhabits the cold, oxic subseafloor aquifer.</title>
        <authorList>
            <person name="Tully B.J."/>
            <person name="Wheat C.G."/>
            <person name="Glazer B.T."/>
            <person name="Huber J.A."/>
        </authorList>
    </citation>
    <scope>NUCLEOTIDE SEQUENCE [LARGE SCALE GENOMIC DNA]</scope>
</reference>
<dbReference type="PANTHER" id="PTHR10799">
    <property type="entry name" value="SNF2/RAD54 HELICASE FAMILY"/>
    <property type="match status" value="1"/>
</dbReference>
<dbReference type="InterPro" id="IPR000330">
    <property type="entry name" value="SNF2_N"/>
</dbReference>
<dbReference type="Pfam" id="PF00271">
    <property type="entry name" value="Helicase_C"/>
    <property type="match status" value="1"/>
</dbReference>
<feature type="domain" description="Helicase ATP-binding" evidence="4">
    <location>
        <begin position="767"/>
        <end position="927"/>
    </location>
</feature>
<keyword evidence="2" id="KW-0862">Zinc</keyword>
<feature type="domain" description="SWIM-type" evidence="3">
    <location>
        <begin position="45"/>
        <end position="80"/>
    </location>
</feature>
<dbReference type="SMART" id="SM00487">
    <property type="entry name" value="DEXDc"/>
    <property type="match status" value="1"/>
</dbReference>
<dbReference type="Gene3D" id="3.40.50.10810">
    <property type="entry name" value="Tandem AAA-ATPase domain"/>
    <property type="match status" value="1"/>
</dbReference>
<dbReference type="InterPro" id="IPR038718">
    <property type="entry name" value="SNF2-like_sf"/>
</dbReference>
<evidence type="ECO:0000256" key="1">
    <source>
        <dbReference type="ARBA" id="ARBA00022801"/>
    </source>
</evidence>
<gene>
    <name evidence="6" type="ORF">COB21_01010</name>
</gene>
<keyword evidence="1" id="KW-0378">Hydrolase</keyword>
<evidence type="ECO:0000259" key="5">
    <source>
        <dbReference type="PROSITE" id="PS51194"/>
    </source>
</evidence>
<proteinExistence type="predicted"/>
<feature type="domain" description="Helicase C-terminal" evidence="5">
    <location>
        <begin position="1052"/>
        <end position="1226"/>
    </location>
</feature>
<evidence type="ECO:0000313" key="6">
    <source>
        <dbReference type="EMBL" id="PCI78441.1"/>
    </source>
</evidence>
<dbReference type="InterPro" id="IPR001650">
    <property type="entry name" value="Helicase_C-like"/>
</dbReference>
<dbReference type="Gene3D" id="3.40.50.300">
    <property type="entry name" value="P-loop containing nucleotide triphosphate hydrolases"/>
    <property type="match status" value="1"/>
</dbReference>
<dbReference type="PROSITE" id="PS50966">
    <property type="entry name" value="ZF_SWIM"/>
    <property type="match status" value="1"/>
</dbReference>
<evidence type="ECO:0000259" key="4">
    <source>
        <dbReference type="PROSITE" id="PS51192"/>
    </source>
</evidence>
<sequence>MLEVLDKEREKAQSLLQAGAVHSAEFSRGAYLVEVADAQNVYWPYLQVIDRELQDGFCSCPVAASGQTCAHIAAAFTWISERGLFKHEIFDKSLFKQLGLICFKRQGSESQFEVSPDKKSISFFSGEKKLLFKLSVTGDKAAQWLVDKILNKREETEETSIKFSGLSKDELALWQKGTPSLQLGFELSYWADLFKELFLEEFFNSGCQFSVEKKRGVPTHITIESPRFIATLFMAKNNWCEVVNYLDTVKFPYPFHAFQDIEIEKICYSSKEKILKVHTLEAKAVKQEKKVDLGDVYFVEGKGFFPYKEEKCLEKEQLAGEDIAYFFDNYLKILETHLTKYSIENNPLAFKYQLLIGKNQELILRAFAFDSGDLESPDSVIFGSWLFLPGKGFYKMGPLQFEEITHIVKKESVASFIDSHKDWLEGQTGFALQIPTMQVNLSFRVLEDQSIEFFRDDNAFERDENMCEFDPYVYVKDKGFYLKAEPKEMKCIKAGTKVSFHEASLFMKDMKDDLEQINGFFSSRCPVEKRGLKIYIDDEGDIISTPAINYAQEYKAKDVTLFGEFSYVKGEGFFHLPSHLMLPAEYMSKKIISKENEPFFIQFEIKNLAPLTLELDPRLKAVDDLDLCITNMKMVEGSHGLIEVEMHYESVYGKTSLARVKDFLSSSLPYAPLDIGLVFFDQPRFYWLKLLGSEAIKKGVVQIRVLEWIRIRTYQNITIKPKSGVSKTAVEELITNIETLNAQDVLNLDGLKSVLRNYQSIGAQWLWGLYCYGLSGLLCDDMGLGKTHQAMALISAVSNSKMGKNVKFLVVCPTSVLYHWEDLLLKFLPGLSVGLYYGSNRDVAKISQQTQIILTSYGILRGDIKKLVTIDFDLALFDEIQTAKNISSQVHKALLLIKASSKIGLTGTPIENSLIELKALFDIVLPKYLPSTTQYREQFVNPIERYADKSKKEQLSRLVHPFILRRKKSEVLDDLPEKTEEIAYCNLSKEQEDLYNKVVTGNAGQHYNDQGDLAAMHVFATLNKLKQVCNHPCLISKDLDQYDKIPCGKWELFKQLFHEAQNSGAKVVIFTQYLNMIVIFKLFLEKEGIKFASLQGSTRNRREEIMRFKDDPECMVFIGSLKAAGTGIDLTAGSVVIHYDRWWNPAKENQATDRVHRIGQNRGVQVFKMVTKGTLEEYIDELILRKQGLLETVVGYDDFGEVKKIDKETLKLILDKIAIPVEKKSL</sequence>
<organism evidence="6 7">
    <name type="scientific">Aerophobetes bacterium</name>
    <dbReference type="NCBI Taxonomy" id="2030807"/>
    <lineage>
        <taxon>Bacteria</taxon>
        <taxon>Candidatus Aerophobota</taxon>
    </lineage>
</organism>
<keyword evidence="2" id="KW-0479">Metal-binding</keyword>
<dbReference type="InterPro" id="IPR027417">
    <property type="entry name" value="P-loop_NTPase"/>
</dbReference>
<evidence type="ECO:0008006" key="8">
    <source>
        <dbReference type="Google" id="ProtNLM"/>
    </source>
</evidence>
<dbReference type="Proteomes" id="UP000218775">
    <property type="component" value="Unassembled WGS sequence"/>
</dbReference>
<evidence type="ECO:0000256" key="2">
    <source>
        <dbReference type="PROSITE-ProRule" id="PRU00325"/>
    </source>
</evidence>
<dbReference type="SMART" id="SM00490">
    <property type="entry name" value="HELICc"/>
    <property type="match status" value="1"/>
</dbReference>
<protein>
    <recommendedName>
        <fullName evidence="8">ATP-dependent helicase</fullName>
    </recommendedName>
</protein>
<dbReference type="Pfam" id="PF00176">
    <property type="entry name" value="SNF2-rel_dom"/>
    <property type="match status" value="1"/>
</dbReference>
<dbReference type="PROSITE" id="PS51194">
    <property type="entry name" value="HELICASE_CTER"/>
    <property type="match status" value="1"/>
</dbReference>
<dbReference type="GO" id="GO:0008270">
    <property type="term" value="F:zinc ion binding"/>
    <property type="evidence" value="ECO:0007669"/>
    <property type="project" value="UniProtKB-KW"/>
</dbReference>
<evidence type="ECO:0000313" key="7">
    <source>
        <dbReference type="Proteomes" id="UP000218775"/>
    </source>
</evidence>
<dbReference type="InterPro" id="IPR014001">
    <property type="entry name" value="Helicase_ATP-bd"/>
</dbReference>
<evidence type="ECO:0000259" key="3">
    <source>
        <dbReference type="PROSITE" id="PS50966"/>
    </source>
</evidence>
<dbReference type="GO" id="GO:0016787">
    <property type="term" value="F:hydrolase activity"/>
    <property type="evidence" value="ECO:0007669"/>
    <property type="project" value="UniProtKB-KW"/>
</dbReference>
<dbReference type="AlphaFoldDB" id="A0A2A4X801"/>
<dbReference type="EMBL" id="NVUK01000006">
    <property type="protein sequence ID" value="PCI78441.1"/>
    <property type="molecule type" value="Genomic_DNA"/>
</dbReference>
<keyword evidence="2" id="KW-0863">Zinc-finger</keyword>
<name>A0A2A4X801_UNCAE</name>
<dbReference type="PROSITE" id="PS51192">
    <property type="entry name" value="HELICASE_ATP_BIND_1"/>
    <property type="match status" value="1"/>
</dbReference>
<dbReference type="GO" id="GO:0005524">
    <property type="term" value="F:ATP binding"/>
    <property type="evidence" value="ECO:0007669"/>
    <property type="project" value="InterPro"/>
</dbReference>
<accession>A0A2A4X801</accession>
<dbReference type="SUPFAM" id="SSF52540">
    <property type="entry name" value="P-loop containing nucleoside triphosphate hydrolases"/>
    <property type="match status" value="2"/>
</dbReference>
<dbReference type="InterPro" id="IPR007527">
    <property type="entry name" value="Znf_SWIM"/>
</dbReference>
<comment type="caution">
    <text evidence="6">The sequence shown here is derived from an EMBL/GenBank/DDBJ whole genome shotgun (WGS) entry which is preliminary data.</text>
</comment>
<dbReference type="InterPro" id="IPR049730">
    <property type="entry name" value="SNF2/RAD54-like_C"/>
</dbReference>